<evidence type="ECO:0000313" key="3">
    <source>
        <dbReference type="EMBL" id="SPE19150.1"/>
    </source>
</evidence>
<sequence length="297" mass="31137">MAGSAVLEAGHEAEVAERVSFNLAQLTRMYDFTGKTVAITGGAGILGSEIASALAGCGASVAILDVNPEAGKAAVDRMGELGKQVTVFQCDVLNRDSVAQTAEDVVGRLGKLDCLVNGAGGNKPQATTSPDLKFFDLPADALRWVFELNILGTILPSQAFGKIMAAQGYGAMVNISSMNSFRPLTRVLAYSAAKAAVSNFTQWLAVHMAQEYSPKIRVNAIAPGFFLTNQNRFLLTDKETGGLTARGNAIIGHTPMARFGEPCDLFGAVLWLLSPASEFVTGVIIPIDGGFSAFSGV</sequence>
<keyword evidence="2 3" id="KW-0560">Oxidoreductase</keyword>
<organism evidence="3 4">
    <name type="scientific">Candidatus Sulfuritelmatomonas gaucii</name>
    <dbReference type="NCBI Taxonomy" id="2043161"/>
    <lineage>
        <taxon>Bacteria</taxon>
        <taxon>Pseudomonadati</taxon>
        <taxon>Acidobacteriota</taxon>
        <taxon>Terriglobia</taxon>
        <taxon>Terriglobales</taxon>
        <taxon>Acidobacteriaceae</taxon>
        <taxon>Candidatus Sulfuritelmatomonas</taxon>
    </lineage>
</organism>
<dbReference type="Gene3D" id="3.40.50.720">
    <property type="entry name" value="NAD(P)-binding Rossmann-like Domain"/>
    <property type="match status" value="1"/>
</dbReference>
<dbReference type="EC" id="1.-.-.-" evidence="3"/>
<reference evidence="4" key="1">
    <citation type="submission" date="2018-02" db="EMBL/GenBank/DDBJ databases">
        <authorList>
            <person name="Hausmann B."/>
        </authorList>
    </citation>
    <scope>NUCLEOTIDE SEQUENCE [LARGE SCALE GENOMIC DNA]</scope>
    <source>
        <strain evidence="4">Peat soil MAG SbA5</strain>
    </source>
</reference>
<dbReference type="Proteomes" id="UP000239735">
    <property type="component" value="Unassembled WGS sequence"/>
</dbReference>
<dbReference type="InterPro" id="IPR020904">
    <property type="entry name" value="Sc_DH/Rdtase_CS"/>
</dbReference>
<dbReference type="GO" id="GO:0005975">
    <property type="term" value="P:carbohydrate metabolic process"/>
    <property type="evidence" value="ECO:0007669"/>
    <property type="project" value="UniProtKB-ARBA"/>
</dbReference>
<dbReference type="PANTHER" id="PTHR42760">
    <property type="entry name" value="SHORT-CHAIN DEHYDROGENASES/REDUCTASES FAMILY MEMBER"/>
    <property type="match status" value="1"/>
</dbReference>
<protein>
    <submittedName>
        <fullName evidence="3">Uncharacterized oxidoreductase UxuB</fullName>
        <ecNumber evidence="3">1.-.-.-</ecNumber>
    </submittedName>
</protein>
<dbReference type="InterPro" id="IPR002347">
    <property type="entry name" value="SDR_fam"/>
</dbReference>
<dbReference type="FunFam" id="3.40.50.720:FF:000240">
    <property type="entry name" value="SDR family oxidoreductase"/>
    <property type="match status" value="1"/>
</dbReference>
<dbReference type="InterPro" id="IPR036291">
    <property type="entry name" value="NAD(P)-bd_dom_sf"/>
</dbReference>
<dbReference type="NCBIfam" id="NF006132">
    <property type="entry name" value="PRK08277.1"/>
    <property type="match status" value="1"/>
</dbReference>
<gene>
    <name evidence="3" type="primary">uxuB</name>
    <name evidence="3" type="ORF">SBA5_210014</name>
</gene>
<evidence type="ECO:0000256" key="2">
    <source>
        <dbReference type="ARBA" id="ARBA00023002"/>
    </source>
</evidence>
<evidence type="ECO:0000313" key="4">
    <source>
        <dbReference type="Proteomes" id="UP000239735"/>
    </source>
</evidence>
<dbReference type="Pfam" id="PF13561">
    <property type="entry name" value="adh_short_C2"/>
    <property type="match status" value="1"/>
</dbReference>
<evidence type="ECO:0000256" key="1">
    <source>
        <dbReference type="ARBA" id="ARBA00006484"/>
    </source>
</evidence>
<name>A0A2N9L7B0_9BACT</name>
<accession>A0A2N9L7B0</accession>
<dbReference type="SUPFAM" id="SSF51735">
    <property type="entry name" value="NAD(P)-binding Rossmann-fold domains"/>
    <property type="match status" value="1"/>
</dbReference>
<proteinExistence type="inferred from homology"/>
<dbReference type="AlphaFoldDB" id="A0A2N9L7B0"/>
<dbReference type="PRINTS" id="PR00081">
    <property type="entry name" value="GDHRDH"/>
</dbReference>
<dbReference type="PRINTS" id="PR00080">
    <property type="entry name" value="SDRFAMILY"/>
</dbReference>
<dbReference type="PANTHER" id="PTHR42760:SF115">
    <property type="entry name" value="3-OXOACYL-[ACYL-CARRIER-PROTEIN] REDUCTASE FABG"/>
    <property type="match status" value="1"/>
</dbReference>
<dbReference type="EMBL" id="OKRB01000077">
    <property type="protein sequence ID" value="SPE19150.1"/>
    <property type="molecule type" value="Genomic_DNA"/>
</dbReference>
<dbReference type="GO" id="GO:0016616">
    <property type="term" value="F:oxidoreductase activity, acting on the CH-OH group of donors, NAD or NADP as acceptor"/>
    <property type="evidence" value="ECO:0007669"/>
    <property type="project" value="TreeGrafter"/>
</dbReference>
<comment type="similarity">
    <text evidence="1">Belongs to the short-chain dehydrogenases/reductases (SDR) family.</text>
</comment>
<dbReference type="PROSITE" id="PS00061">
    <property type="entry name" value="ADH_SHORT"/>
    <property type="match status" value="1"/>
</dbReference>